<evidence type="ECO:0000313" key="6">
    <source>
        <dbReference type="Proteomes" id="UP000716906"/>
    </source>
</evidence>
<dbReference type="PROSITE" id="PS01124">
    <property type="entry name" value="HTH_ARAC_FAMILY_2"/>
    <property type="match status" value="1"/>
</dbReference>
<dbReference type="InterPro" id="IPR037923">
    <property type="entry name" value="HTH-like"/>
</dbReference>
<dbReference type="PANTHER" id="PTHR43280:SF28">
    <property type="entry name" value="HTH-TYPE TRANSCRIPTIONAL ACTIVATOR RHAS"/>
    <property type="match status" value="1"/>
</dbReference>
<evidence type="ECO:0000313" key="5">
    <source>
        <dbReference type="EMBL" id="MBM6738244.1"/>
    </source>
</evidence>
<dbReference type="Pfam" id="PF02311">
    <property type="entry name" value="AraC_binding"/>
    <property type="match status" value="1"/>
</dbReference>
<reference evidence="5 6" key="1">
    <citation type="journal article" date="2021" name="Sci. Rep.">
        <title>The distribution of antibiotic resistance genes in chicken gut microbiota commensals.</title>
        <authorList>
            <person name="Juricova H."/>
            <person name="Matiasovicova J."/>
            <person name="Kubasova T."/>
            <person name="Cejkova D."/>
            <person name="Rychlik I."/>
        </authorList>
    </citation>
    <scope>NUCLEOTIDE SEQUENCE [LARGE SCALE GENOMIC DNA]</scope>
    <source>
        <strain evidence="5 6">An773</strain>
    </source>
</reference>
<evidence type="ECO:0000259" key="4">
    <source>
        <dbReference type="PROSITE" id="PS01124"/>
    </source>
</evidence>
<organism evidence="5 6">
    <name type="scientific">Faecalicatena fissicatena</name>
    <dbReference type="NCBI Taxonomy" id="290055"/>
    <lineage>
        <taxon>Bacteria</taxon>
        <taxon>Bacillati</taxon>
        <taxon>Bacillota</taxon>
        <taxon>Clostridia</taxon>
        <taxon>Lachnospirales</taxon>
        <taxon>Lachnospiraceae</taxon>
        <taxon>Faecalicatena</taxon>
    </lineage>
</organism>
<dbReference type="Pfam" id="PF12833">
    <property type="entry name" value="HTH_18"/>
    <property type="match status" value="1"/>
</dbReference>
<dbReference type="InterPro" id="IPR003313">
    <property type="entry name" value="AraC-bd"/>
</dbReference>
<feature type="domain" description="HTH araC/xylS-type" evidence="4">
    <location>
        <begin position="194"/>
        <end position="292"/>
    </location>
</feature>
<dbReference type="InterPro" id="IPR014710">
    <property type="entry name" value="RmlC-like_jellyroll"/>
</dbReference>
<name>A0ABS2E9C8_9FIRM</name>
<dbReference type="PRINTS" id="PR00032">
    <property type="entry name" value="HTHARAC"/>
</dbReference>
<keyword evidence="1" id="KW-0805">Transcription regulation</keyword>
<dbReference type="RefSeq" id="WP_205156045.1">
    <property type="nucleotide sequence ID" value="NZ_JACLYY010000007.1"/>
</dbReference>
<evidence type="ECO:0000256" key="2">
    <source>
        <dbReference type="ARBA" id="ARBA00023125"/>
    </source>
</evidence>
<keyword evidence="6" id="KW-1185">Reference proteome</keyword>
<accession>A0ABS2E9C8</accession>
<protein>
    <submittedName>
        <fullName evidence="5">AraC family transcriptional regulator</fullName>
    </submittedName>
</protein>
<dbReference type="InterPro" id="IPR009057">
    <property type="entry name" value="Homeodomain-like_sf"/>
</dbReference>
<gene>
    <name evidence="5" type="ORF">H7U36_09060</name>
</gene>
<dbReference type="SMART" id="SM00342">
    <property type="entry name" value="HTH_ARAC"/>
    <property type="match status" value="1"/>
</dbReference>
<dbReference type="InterPro" id="IPR018060">
    <property type="entry name" value="HTH_AraC"/>
</dbReference>
<dbReference type="Gene3D" id="2.60.120.10">
    <property type="entry name" value="Jelly Rolls"/>
    <property type="match status" value="1"/>
</dbReference>
<dbReference type="InterPro" id="IPR020449">
    <property type="entry name" value="Tscrpt_reg_AraC-type_HTH"/>
</dbReference>
<proteinExistence type="predicted"/>
<dbReference type="Proteomes" id="UP000716906">
    <property type="component" value="Unassembled WGS sequence"/>
</dbReference>
<dbReference type="SUPFAM" id="SSF51215">
    <property type="entry name" value="Regulatory protein AraC"/>
    <property type="match status" value="1"/>
</dbReference>
<evidence type="ECO:0000256" key="3">
    <source>
        <dbReference type="ARBA" id="ARBA00023163"/>
    </source>
</evidence>
<dbReference type="InterPro" id="IPR018062">
    <property type="entry name" value="HTH_AraC-typ_CS"/>
</dbReference>
<dbReference type="Gene3D" id="1.10.10.60">
    <property type="entry name" value="Homeodomain-like"/>
    <property type="match status" value="2"/>
</dbReference>
<dbReference type="SUPFAM" id="SSF46689">
    <property type="entry name" value="Homeodomain-like"/>
    <property type="match status" value="2"/>
</dbReference>
<dbReference type="EMBL" id="JACLYY010000007">
    <property type="protein sequence ID" value="MBM6738244.1"/>
    <property type="molecule type" value="Genomic_DNA"/>
</dbReference>
<sequence>MQIALRNDGRELKSHGDYSFPVLVSPERLDAYEMGSFACHWHPEIEFTLILKGEILYQINDHTYHLKEGDGIFCNANMLHAGRHANSRDCSYLSVTVNPSLLYGYEASLLQTKYVQPVTENPLLPSASFFPDVPWEREVLSHLTAIRRLWQDPPRSYELRLLTELYQIWILLFDHLDLETRPSSGDVRELERLRRIVTFIHEHYMEHISLEDISVCVNMCKSECCRLFKRNMNQPLFDYLLHYRIRKSIPLLAQGKDSITDISMQCGFSSPSYYTKLFRKFMGCTPREYAKSAHAEKSPQRQP</sequence>
<dbReference type="PANTHER" id="PTHR43280">
    <property type="entry name" value="ARAC-FAMILY TRANSCRIPTIONAL REGULATOR"/>
    <property type="match status" value="1"/>
</dbReference>
<dbReference type="PROSITE" id="PS00041">
    <property type="entry name" value="HTH_ARAC_FAMILY_1"/>
    <property type="match status" value="1"/>
</dbReference>
<comment type="caution">
    <text evidence="5">The sequence shown here is derived from an EMBL/GenBank/DDBJ whole genome shotgun (WGS) entry which is preliminary data.</text>
</comment>
<evidence type="ECO:0000256" key="1">
    <source>
        <dbReference type="ARBA" id="ARBA00023015"/>
    </source>
</evidence>
<keyword evidence="2" id="KW-0238">DNA-binding</keyword>
<dbReference type="CDD" id="cd02209">
    <property type="entry name" value="cupin_XRE_C"/>
    <property type="match status" value="1"/>
</dbReference>
<keyword evidence="3" id="KW-0804">Transcription</keyword>